<dbReference type="Proteomes" id="UP001222275">
    <property type="component" value="Chromosome"/>
</dbReference>
<gene>
    <name evidence="8" type="ORF">NR989_00215</name>
</gene>
<accession>A0ABY8CDU8</accession>
<keyword evidence="6 7" id="KW-0472">Membrane</keyword>
<keyword evidence="4 7" id="KW-0812">Transmembrane</keyword>
<name>A0ABY8CDU8_9GAMM</name>
<dbReference type="EMBL" id="CP102381">
    <property type="protein sequence ID" value="WEJ62701.1"/>
    <property type="molecule type" value="Genomic_DNA"/>
</dbReference>
<dbReference type="PANTHER" id="PTHR34584:SF1">
    <property type="entry name" value="NA(+)_H(+) ANTIPORTER SUBUNIT E1"/>
    <property type="match status" value="1"/>
</dbReference>
<feature type="transmembrane region" description="Helical" evidence="7">
    <location>
        <begin position="57"/>
        <end position="83"/>
    </location>
</feature>
<evidence type="ECO:0000256" key="2">
    <source>
        <dbReference type="ARBA" id="ARBA00006228"/>
    </source>
</evidence>
<sequence length="163" mass="18172">MKKIFPHPILSITLWVVWLLLNNTVAPGHMVLGAILATVIPLLTSAFWAEKVCIRHPLTLLKFIGIVLWDILIANVIVAKLILGSKDKLQPKFLHIPLDIQHPLAIGLLANTISLTPGTVSCDLSEDKKTLLVHGLHEEDPQATINEIKQRYEQPLKKVFESC</sequence>
<dbReference type="PIRSF" id="PIRSF019239">
    <property type="entry name" value="MrpE"/>
    <property type="match status" value="1"/>
</dbReference>
<protein>
    <submittedName>
        <fullName evidence="8">Na+/H+ antiporter subunit E</fullName>
    </submittedName>
</protein>
<comment type="subcellular location">
    <subcellularLocation>
        <location evidence="1">Cell membrane</location>
        <topology evidence="1">Multi-pass membrane protein</topology>
    </subcellularLocation>
</comment>
<comment type="similarity">
    <text evidence="2">Belongs to the CPA3 antiporters (TC 2.A.63) subunit E family.</text>
</comment>
<dbReference type="RefSeq" id="WP_275594957.1">
    <property type="nucleotide sequence ID" value="NZ_CP102381.1"/>
</dbReference>
<evidence type="ECO:0000256" key="4">
    <source>
        <dbReference type="ARBA" id="ARBA00022692"/>
    </source>
</evidence>
<evidence type="ECO:0000313" key="8">
    <source>
        <dbReference type="EMBL" id="WEJ62701.1"/>
    </source>
</evidence>
<evidence type="ECO:0000256" key="5">
    <source>
        <dbReference type="ARBA" id="ARBA00022989"/>
    </source>
</evidence>
<dbReference type="InterPro" id="IPR002758">
    <property type="entry name" value="Cation_antiport_E"/>
</dbReference>
<dbReference type="NCBIfam" id="NF006518">
    <property type="entry name" value="PRK08965.1-2"/>
    <property type="match status" value="1"/>
</dbReference>
<organism evidence="8 9">
    <name type="scientific">Thiomicrorhabdus lithotrophica</name>
    <dbReference type="NCBI Taxonomy" id="2949997"/>
    <lineage>
        <taxon>Bacteria</taxon>
        <taxon>Pseudomonadati</taxon>
        <taxon>Pseudomonadota</taxon>
        <taxon>Gammaproteobacteria</taxon>
        <taxon>Thiotrichales</taxon>
        <taxon>Piscirickettsiaceae</taxon>
        <taxon>Thiomicrorhabdus</taxon>
    </lineage>
</organism>
<evidence type="ECO:0000256" key="1">
    <source>
        <dbReference type="ARBA" id="ARBA00004651"/>
    </source>
</evidence>
<evidence type="ECO:0000256" key="7">
    <source>
        <dbReference type="SAM" id="Phobius"/>
    </source>
</evidence>
<keyword evidence="5 7" id="KW-1133">Transmembrane helix</keyword>
<evidence type="ECO:0000313" key="9">
    <source>
        <dbReference type="Proteomes" id="UP001222275"/>
    </source>
</evidence>
<keyword evidence="3" id="KW-1003">Cell membrane</keyword>
<proteinExistence type="inferred from homology"/>
<evidence type="ECO:0000256" key="3">
    <source>
        <dbReference type="ARBA" id="ARBA00022475"/>
    </source>
</evidence>
<keyword evidence="9" id="KW-1185">Reference proteome</keyword>
<reference evidence="8 9" key="1">
    <citation type="submission" date="2022-06" db="EMBL/GenBank/DDBJ databases">
        <title>Thiomicrohabdus sp. nov, an obligately chemolithoautotrophic, sulfur-oxidizing bacterium isolated from beach of Guanyin Mountain. Amoy.</title>
        <authorList>
            <person name="Zhu H."/>
        </authorList>
    </citation>
    <scope>NUCLEOTIDE SEQUENCE [LARGE SCALE GENOMIC DNA]</scope>
    <source>
        <strain evidence="8 9">XGS-01</strain>
    </source>
</reference>
<dbReference type="Pfam" id="PF01899">
    <property type="entry name" value="MNHE"/>
    <property type="match status" value="1"/>
</dbReference>
<evidence type="ECO:0000256" key="6">
    <source>
        <dbReference type="ARBA" id="ARBA00023136"/>
    </source>
</evidence>
<dbReference type="PANTHER" id="PTHR34584">
    <property type="entry name" value="NA(+)/H(+) ANTIPORTER SUBUNIT E1"/>
    <property type="match status" value="1"/>
</dbReference>